<feature type="region of interest" description="Disordered" evidence="2">
    <location>
        <begin position="684"/>
        <end position="708"/>
    </location>
</feature>
<feature type="non-terminal residue" evidence="3">
    <location>
        <position position="1"/>
    </location>
</feature>
<dbReference type="AlphaFoldDB" id="A0A4P9W3S4"/>
<keyword evidence="1" id="KW-0175">Coiled coil</keyword>
<evidence type="ECO:0000256" key="1">
    <source>
        <dbReference type="SAM" id="Coils"/>
    </source>
</evidence>
<feature type="coiled-coil region" evidence="1">
    <location>
        <begin position="97"/>
        <end position="131"/>
    </location>
</feature>
<organism evidence="3 4">
    <name type="scientific">Blyttiomyces helicus</name>
    <dbReference type="NCBI Taxonomy" id="388810"/>
    <lineage>
        <taxon>Eukaryota</taxon>
        <taxon>Fungi</taxon>
        <taxon>Fungi incertae sedis</taxon>
        <taxon>Chytridiomycota</taxon>
        <taxon>Chytridiomycota incertae sedis</taxon>
        <taxon>Chytridiomycetes</taxon>
        <taxon>Chytridiomycetes incertae sedis</taxon>
        <taxon>Blyttiomyces</taxon>
    </lineage>
</organism>
<proteinExistence type="predicted"/>
<gene>
    <name evidence="3" type="ORF">BDK51DRAFT_41608</name>
</gene>
<evidence type="ECO:0000313" key="3">
    <source>
        <dbReference type="EMBL" id="RKO86492.1"/>
    </source>
</evidence>
<accession>A0A4P9W3S4</accession>
<feature type="coiled-coil region" evidence="1">
    <location>
        <begin position="316"/>
        <end position="370"/>
    </location>
</feature>
<dbReference type="Proteomes" id="UP000269721">
    <property type="component" value="Unassembled WGS sequence"/>
</dbReference>
<feature type="coiled-coil region" evidence="1">
    <location>
        <begin position="719"/>
        <end position="746"/>
    </location>
</feature>
<feature type="compositionally biased region" description="Polar residues" evidence="2">
    <location>
        <begin position="684"/>
        <end position="696"/>
    </location>
</feature>
<sequence length="809" mass="90853">QLTQQLATAHEAVRNAEAERVHLKIEIEVKEHKLREVTEEADLARQKLETLTDNLAMRDTQIARLQKDLAASATADADELGRVRAERDEQEALRGQLTRALEDVRTAEADRHRLTAKVDAKERKLHEVTENAETVRGLEVRGILFRAAACMLESQLGKLKLRPSGKISGKPRNAQTRKKAAYLEAQRDHDRAELDGREKQLETMRLEIAEREHAMQKVDETLEDLEAASHVSATEVTKLREQVRNRERNIAEREMRITELEKAVLDAASHVSATEVTKLREQVRERERKIVEREMRIAELEKPVLEAASHASTTEVTELRQQVRERERKIAESEMRIADLEKAVQPSYELDHLRIEMEESTRHVADLEKTVQLRDAEIVDCKLRIVEVEAQLKENAIQTADRVRAEMDSAREFEREKARLMELVRARDADVVERDRRLAEMAERVGDGTPVLCGIQPTSDLSRLRAQMEENANHSKSEESTIHALLASKDALLASKDALLADRERALTRALEAERHFDQQRSRVKAATNRLNEQSRTLSADRAALESERKAFDAAVEASAANLGALVRDNTRRIREIGGGGAGASAPAEELGRLTEELVSLESVSVVASDLRLRTTQSEFEETYTTLQDKMGEIARLKENEKSLATALAEKNVVGDESGRLGEAERKYERVCLAYRQLRDSRAASSGVDNGNFGSSKTRKHGESLSALDGDRAKADHKLIRLQADLKEKLAKIQSLTDQLSTVRESLASERRLADERQATYASHIADRDALLACVHREVCELARNGAVDEVRKLVGIWRPHAGGGGRGC</sequence>
<name>A0A4P9W3S4_9FUNG</name>
<keyword evidence="4" id="KW-1185">Reference proteome</keyword>
<feature type="coiled-coil region" evidence="1">
    <location>
        <begin position="208"/>
        <end position="263"/>
    </location>
</feature>
<dbReference type="EMBL" id="KZ998151">
    <property type="protein sequence ID" value="RKO86492.1"/>
    <property type="molecule type" value="Genomic_DNA"/>
</dbReference>
<reference evidence="4" key="1">
    <citation type="journal article" date="2018" name="Nat. Microbiol.">
        <title>Leveraging single-cell genomics to expand the fungal tree of life.</title>
        <authorList>
            <person name="Ahrendt S.R."/>
            <person name="Quandt C.A."/>
            <person name="Ciobanu D."/>
            <person name="Clum A."/>
            <person name="Salamov A."/>
            <person name="Andreopoulos B."/>
            <person name="Cheng J.F."/>
            <person name="Woyke T."/>
            <person name="Pelin A."/>
            <person name="Henrissat B."/>
            <person name="Reynolds N.K."/>
            <person name="Benny G.L."/>
            <person name="Smith M.E."/>
            <person name="James T.Y."/>
            <person name="Grigoriev I.V."/>
        </authorList>
    </citation>
    <scope>NUCLEOTIDE SEQUENCE [LARGE SCALE GENOMIC DNA]</scope>
</reference>
<feature type="coiled-coil region" evidence="1">
    <location>
        <begin position="6"/>
        <end position="54"/>
    </location>
</feature>
<evidence type="ECO:0000256" key="2">
    <source>
        <dbReference type="SAM" id="MobiDB-lite"/>
    </source>
</evidence>
<evidence type="ECO:0000313" key="4">
    <source>
        <dbReference type="Proteomes" id="UP000269721"/>
    </source>
</evidence>
<protein>
    <submittedName>
        <fullName evidence="3">Uncharacterized protein</fullName>
    </submittedName>
</protein>